<dbReference type="Proteomes" id="UP000288805">
    <property type="component" value="Unassembled WGS sequence"/>
</dbReference>
<evidence type="ECO:0000313" key="3">
    <source>
        <dbReference type="Proteomes" id="UP000288805"/>
    </source>
</evidence>
<organism evidence="2 3">
    <name type="scientific">Vitis vinifera</name>
    <name type="common">Grape</name>
    <dbReference type="NCBI Taxonomy" id="29760"/>
    <lineage>
        <taxon>Eukaryota</taxon>
        <taxon>Viridiplantae</taxon>
        <taxon>Streptophyta</taxon>
        <taxon>Embryophyta</taxon>
        <taxon>Tracheophyta</taxon>
        <taxon>Spermatophyta</taxon>
        <taxon>Magnoliopsida</taxon>
        <taxon>eudicotyledons</taxon>
        <taxon>Gunneridae</taxon>
        <taxon>Pentapetalae</taxon>
        <taxon>rosids</taxon>
        <taxon>Vitales</taxon>
        <taxon>Vitaceae</taxon>
        <taxon>Viteae</taxon>
        <taxon>Vitis</taxon>
    </lineage>
</organism>
<dbReference type="AlphaFoldDB" id="A0A438D7Q6"/>
<dbReference type="EMBL" id="QGNW01001753">
    <property type="protein sequence ID" value="RVW31478.1"/>
    <property type="molecule type" value="Genomic_DNA"/>
</dbReference>
<comment type="caution">
    <text evidence="2">The sequence shown here is derived from an EMBL/GenBank/DDBJ whole genome shotgun (WGS) entry which is preliminary data.</text>
</comment>
<sequence length="134" mass="15135">MRDGGVRTRGGGVRTRGGGVRNKGGGVRTRGGGVRTREGHIYDDPYFPINDASLDFPSSSHLQHTALTFSTPLDQSLPHSSVPSIDEGDIHLEMMWQHKCNTFLHHLLNNKERIRFKIKDVDENEDEDEEMEQH</sequence>
<evidence type="ECO:0000256" key="1">
    <source>
        <dbReference type="SAM" id="MobiDB-lite"/>
    </source>
</evidence>
<feature type="region of interest" description="Disordered" evidence="1">
    <location>
        <begin position="1"/>
        <end position="41"/>
    </location>
</feature>
<feature type="compositionally biased region" description="Gly residues" evidence="1">
    <location>
        <begin position="7"/>
        <end position="34"/>
    </location>
</feature>
<evidence type="ECO:0000313" key="2">
    <source>
        <dbReference type="EMBL" id="RVW31478.1"/>
    </source>
</evidence>
<name>A0A438D7Q6_VITVI</name>
<gene>
    <name evidence="2" type="ORF">CK203_105808</name>
</gene>
<protein>
    <submittedName>
        <fullName evidence="2">Uncharacterized protein</fullName>
    </submittedName>
</protein>
<proteinExistence type="predicted"/>
<reference evidence="2 3" key="1">
    <citation type="journal article" date="2018" name="PLoS Genet.">
        <title>Population sequencing reveals clonal diversity and ancestral inbreeding in the grapevine cultivar Chardonnay.</title>
        <authorList>
            <person name="Roach M.J."/>
            <person name="Johnson D.L."/>
            <person name="Bohlmann J."/>
            <person name="van Vuuren H.J."/>
            <person name="Jones S.J."/>
            <person name="Pretorius I.S."/>
            <person name="Schmidt S.A."/>
            <person name="Borneman A.R."/>
        </authorList>
    </citation>
    <scope>NUCLEOTIDE SEQUENCE [LARGE SCALE GENOMIC DNA]</scope>
    <source>
        <strain evidence="3">cv. Chardonnay</strain>
        <tissue evidence="2">Leaf</tissue>
    </source>
</reference>
<accession>A0A438D7Q6</accession>